<reference evidence="4" key="1">
    <citation type="submission" date="2020-05" db="EMBL/GenBank/DDBJ databases">
        <authorList>
            <person name="Chiriac C."/>
            <person name="Salcher M."/>
            <person name="Ghai R."/>
            <person name="Kavagutti S V."/>
        </authorList>
    </citation>
    <scope>NUCLEOTIDE SEQUENCE</scope>
</reference>
<organism evidence="4">
    <name type="scientific">freshwater metagenome</name>
    <dbReference type="NCBI Taxonomy" id="449393"/>
    <lineage>
        <taxon>unclassified sequences</taxon>
        <taxon>metagenomes</taxon>
        <taxon>ecological metagenomes</taxon>
    </lineage>
</organism>
<keyword evidence="2" id="KW-0067">ATP-binding</keyword>
<evidence type="ECO:0000259" key="3">
    <source>
        <dbReference type="PROSITE" id="PS50893"/>
    </source>
</evidence>
<dbReference type="InterPro" id="IPR027417">
    <property type="entry name" value="P-loop_NTPase"/>
</dbReference>
<accession>A0A6J6GM66</accession>
<dbReference type="InterPro" id="IPR003439">
    <property type="entry name" value="ABC_transporter-like_ATP-bd"/>
</dbReference>
<evidence type="ECO:0000313" key="4">
    <source>
        <dbReference type="EMBL" id="CAB4601300.1"/>
    </source>
</evidence>
<sequence>MSVIDFQELCLTRGGRQILGPINWQVEEGQRWVILGPNGAGKTSLIAIAATLIHPTKGQARVLDELLGRVDVFELRHRIGLSSAALTDRIPPDECALDVVMTASWAVTGRWQEVYDLWDESRAMGMLSLFGVSQNRDQNFGSMSEGERKRVQIARALMPDPELLILDEPAAGLDLGAREDLLTRLSALALDPSAPTSLLVTHHVEEIPTGTTHALLLRDGAIVAAGPIDQVLTSQNISQTFALTINLTFEGGRWFARAL</sequence>
<dbReference type="EMBL" id="CAEZXH010000011">
    <property type="protein sequence ID" value="CAB4678006.1"/>
    <property type="molecule type" value="Genomic_DNA"/>
</dbReference>
<evidence type="ECO:0000256" key="2">
    <source>
        <dbReference type="ARBA" id="ARBA00022840"/>
    </source>
</evidence>
<dbReference type="Gene3D" id="3.40.50.300">
    <property type="entry name" value="P-loop containing nucleotide triphosphate hydrolases"/>
    <property type="match status" value="1"/>
</dbReference>
<dbReference type="PANTHER" id="PTHR43158:SF2">
    <property type="entry name" value="SKFA PEPTIDE EXPORT ATP-BINDING PROTEIN SKFE"/>
    <property type="match status" value="1"/>
</dbReference>
<dbReference type="Pfam" id="PF00005">
    <property type="entry name" value="ABC_tran"/>
    <property type="match status" value="1"/>
</dbReference>
<dbReference type="PANTHER" id="PTHR43158">
    <property type="entry name" value="SKFA PEPTIDE EXPORT ATP-BINDING PROTEIN SKFE"/>
    <property type="match status" value="1"/>
</dbReference>
<dbReference type="AlphaFoldDB" id="A0A6J6GM66"/>
<name>A0A6J6GM66_9ZZZZ</name>
<dbReference type="SUPFAM" id="SSF52540">
    <property type="entry name" value="P-loop containing nucleoside triphosphate hydrolases"/>
    <property type="match status" value="1"/>
</dbReference>
<evidence type="ECO:0000313" key="5">
    <source>
        <dbReference type="EMBL" id="CAB4678006.1"/>
    </source>
</evidence>
<dbReference type="SMART" id="SM00382">
    <property type="entry name" value="AAA"/>
    <property type="match status" value="1"/>
</dbReference>
<dbReference type="PROSITE" id="PS50893">
    <property type="entry name" value="ABC_TRANSPORTER_2"/>
    <property type="match status" value="1"/>
</dbReference>
<feature type="domain" description="ABC transporter" evidence="3">
    <location>
        <begin position="4"/>
        <end position="244"/>
    </location>
</feature>
<dbReference type="GO" id="GO:0005524">
    <property type="term" value="F:ATP binding"/>
    <property type="evidence" value="ECO:0007669"/>
    <property type="project" value="UniProtKB-KW"/>
</dbReference>
<evidence type="ECO:0000256" key="1">
    <source>
        <dbReference type="ARBA" id="ARBA00022741"/>
    </source>
</evidence>
<keyword evidence="1" id="KW-0547">Nucleotide-binding</keyword>
<dbReference type="InterPro" id="IPR003593">
    <property type="entry name" value="AAA+_ATPase"/>
</dbReference>
<dbReference type="EMBL" id="CAEZZS010000017">
    <property type="protein sequence ID" value="CAB4774073.1"/>
    <property type="molecule type" value="Genomic_DNA"/>
</dbReference>
<protein>
    <submittedName>
        <fullName evidence="4">Unannotated protein</fullName>
    </submittedName>
</protein>
<dbReference type="GO" id="GO:0016887">
    <property type="term" value="F:ATP hydrolysis activity"/>
    <property type="evidence" value="ECO:0007669"/>
    <property type="project" value="InterPro"/>
</dbReference>
<gene>
    <name evidence="4" type="ORF">UFOPK1811_00815</name>
    <name evidence="5" type="ORF">UFOPK2360_00326</name>
    <name evidence="6" type="ORF">UFOPK2922_00535</name>
</gene>
<proteinExistence type="predicted"/>
<evidence type="ECO:0000313" key="6">
    <source>
        <dbReference type="EMBL" id="CAB4774073.1"/>
    </source>
</evidence>
<dbReference type="EMBL" id="CAEZUJ010000028">
    <property type="protein sequence ID" value="CAB4601300.1"/>
    <property type="molecule type" value="Genomic_DNA"/>
</dbReference>